<evidence type="ECO:0000313" key="2">
    <source>
        <dbReference type="Proteomes" id="UP000256478"/>
    </source>
</evidence>
<sequence length="515" mass="59695">MMLYEERMRGLYLNCNFEKMDSMSPLSKDYSETIKLPAQVGDGYLVYSSEEWSNSSPILEVNGNIFIVAGWFIFENKLNDLPSLAEKLLQGGKDVLNDVEAGSFVIYWWNERTPSLLVDPFGLSSHYFDATANKLRVSPFVSALIVDGQHVITPILASVLQKKDHLFGDFTLFDGIERLSPGCQIFNSKDKQKYFSLNPPERLEFERQHEHIDELASHWQVDKRLLPISSGLDSRYLLASSRYYYGFTYGPDNSPEVSIASKFADCFDEYYSYDYQKPDESKLESELLSEMAFGVINPIARLLTNYEYIKTKFNRATAFFDGYLGDLFQRGTYVNFKGAEGELFKIFPLVYKYLNWSGEQILAKRYKQLNDEELELLLNDFRKNTSDLKLDEYQKVTYYEFIYGRGARYTAFGSNVLCAQFFTVVSPFASKKLFNTFIHQDFTESVQYKTMRSIWKKIPEKFRKQPVESGYSPKTPVIFIPFIQIIYRLMFHLIPSRANYGVALNRKKKSAKESS</sequence>
<evidence type="ECO:0000313" key="1">
    <source>
        <dbReference type="EMBL" id="REL26131.1"/>
    </source>
</evidence>
<reference evidence="1 2" key="1">
    <citation type="submission" date="2018-08" db="EMBL/GenBank/DDBJ databases">
        <title>Thalassotalea euphylliae genome.</title>
        <authorList>
            <person name="Summers S."/>
            <person name="Rice S.A."/>
            <person name="Freckelton M.L."/>
            <person name="Nedved B.T."/>
            <person name="Hadfield M.G."/>
        </authorList>
    </citation>
    <scope>NUCLEOTIDE SEQUENCE [LARGE SCALE GENOMIC DNA]</scope>
    <source>
        <strain evidence="1 2">H1</strain>
    </source>
</reference>
<dbReference type="AlphaFoldDB" id="A0A3E0TNF1"/>
<accession>A0A3E0TNF1</accession>
<dbReference type="EMBL" id="QUOU01000001">
    <property type="protein sequence ID" value="REL26131.1"/>
    <property type="molecule type" value="Genomic_DNA"/>
</dbReference>
<organism evidence="1 2">
    <name type="scientific">Thalassotalea euphylliae</name>
    <dbReference type="NCBI Taxonomy" id="1655234"/>
    <lineage>
        <taxon>Bacteria</taxon>
        <taxon>Pseudomonadati</taxon>
        <taxon>Pseudomonadota</taxon>
        <taxon>Gammaproteobacteria</taxon>
        <taxon>Alteromonadales</taxon>
        <taxon>Colwelliaceae</taxon>
        <taxon>Thalassotalea</taxon>
    </lineage>
</organism>
<gene>
    <name evidence="1" type="ORF">DXX93_05755</name>
</gene>
<protein>
    <recommendedName>
        <fullName evidence="3">Asparagine synthetase domain-containing protein</fullName>
    </recommendedName>
</protein>
<evidence type="ECO:0008006" key="3">
    <source>
        <dbReference type="Google" id="ProtNLM"/>
    </source>
</evidence>
<proteinExistence type="predicted"/>
<comment type="caution">
    <text evidence="1">The sequence shown here is derived from an EMBL/GenBank/DDBJ whole genome shotgun (WGS) entry which is preliminary data.</text>
</comment>
<dbReference type="Proteomes" id="UP000256478">
    <property type="component" value="Unassembled WGS sequence"/>
</dbReference>
<name>A0A3E0TNF1_9GAMM</name>